<dbReference type="InterPro" id="IPR029068">
    <property type="entry name" value="Glyas_Bleomycin-R_OHBP_Dase"/>
</dbReference>
<comment type="caution">
    <text evidence="3">The sequence shown here is derived from an EMBL/GenBank/DDBJ whole genome shotgun (WGS) entry which is preliminary data.</text>
</comment>
<feature type="compositionally biased region" description="Basic and acidic residues" evidence="1">
    <location>
        <begin position="632"/>
        <end position="649"/>
    </location>
</feature>
<dbReference type="PANTHER" id="PTHR35006:SF3">
    <property type="entry name" value="GLYOXALASE FAMILY PROTEIN (AFU_ORTHOLOGUE AFUA_3G06020)"/>
    <property type="match status" value="1"/>
</dbReference>
<feature type="compositionally biased region" description="Basic residues" evidence="1">
    <location>
        <begin position="539"/>
        <end position="548"/>
    </location>
</feature>
<feature type="domain" description="VOC" evidence="2">
    <location>
        <begin position="2"/>
        <end position="119"/>
    </location>
</feature>
<evidence type="ECO:0000313" key="4">
    <source>
        <dbReference type="Proteomes" id="UP001521222"/>
    </source>
</evidence>
<dbReference type="EMBL" id="JAKIXB020000030">
    <property type="protein sequence ID" value="KAL1596118.1"/>
    <property type="molecule type" value="Genomic_DNA"/>
</dbReference>
<dbReference type="Proteomes" id="UP001521222">
    <property type="component" value="Unassembled WGS sequence"/>
</dbReference>
<feature type="region of interest" description="Disordered" evidence="1">
    <location>
        <begin position="300"/>
        <end position="325"/>
    </location>
</feature>
<dbReference type="PROSITE" id="PS51819">
    <property type="entry name" value="VOC"/>
    <property type="match status" value="1"/>
</dbReference>
<feature type="compositionally biased region" description="Polar residues" evidence="1">
    <location>
        <begin position="305"/>
        <end position="322"/>
    </location>
</feature>
<accession>A0ABR3QVT5</accession>
<feature type="compositionally biased region" description="Low complexity" evidence="1">
    <location>
        <begin position="368"/>
        <end position="377"/>
    </location>
</feature>
<feature type="region of interest" description="Disordered" evidence="1">
    <location>
        <begin position="353"/>
        <end position="651"/>
    </location>
</feature>
<dbReference type="PANTHER" id="PTHR35006">
    <property type="entry name" value="GLYOXALASE FAMILY PROTEIN (AFU_ORTHOLOGUE AFUA_5G14830)"/>
    <property type="match status" value="1"/>
</dbReference>
<feature type="compositionally biased region" description="Basic residues" evidence="1">
    <location>
        <begin position="573"/>
        <end position="585"/>
    </location>
</feature>
<keyword evidence="4" id="KW-1185">Reference proteome</keyword>
<evidence type="ECO:0000259" key="2">
    <source>
        <dbReference type="PROSITE" id="PS51819"/>
    </source>
</evidence>
<feature type="compositionally biased region" description="Acidic residues" evidence="1">
    <location>
        <begin position="508"/>
        <end position="524"/>
    </location>
</feature>
<dbReference type="Gene3D" id="3.10.180.10">
    <property type="entry name" value="2,3-Dihydroxybiphenyl 1,2-Dioxygenase, domain 1"/>
    <property type="match status" value="1"/>
</dbReference>
<organism evidence="3 4">
    <name type="scientific">Nothophoma quercina</name>
    <dbReference type="NCBI Taxonomy" id="749835"/>
    <lineage>
        <taxon>Eukaryota</taxon>
        <taxon>Fungi</taxon>
        <taxon>Dikarya</taxon>
        <taxon>Ascomycota</taxon>
        <taxon>Pezizomycotina</taxon>
        <taxon>Dothideomycetes</taxon>
        <taxon>Pleosporomycetidae</taxon>
        <taxon>Pleosporales</taxon>
        <taxon>Pleosporineae</taxon>
        <taxon>Didymellaceae</taxon>
        <taxon>Nothophoma</taxon>
    </lineage>
</organism>
<proteinExistence type="predicted"/>
<feature type="compositionally biased region" description="Pro residues" evidence="1">
    <location>
        <begin position="268"/>
        <end position="283"/>
    </location>
</feature>
<dbReference type="InterPro" id="IPR037523">
    <property type="entry name" value="VOC_core"/>
</dbReference>
<evidence type="ECO:0000256" key="1">
    <source>
        <dbReference type="SAM" id="MobiDB-lite"/>
    </source>
</evidence>
<evidence type="ECO:0000313" key="3">
    <source>
        <dbReference type="EMBL" id="KAL1596118.1"/>
    </source>
</evidence>
<gene>
    <name evidence="3" type="ORF">SLS59_008109</name>
</gene>
<dbReference type="CDD" id="cd07262">
    <property type="entry name" value="VOC_like"/>
    <property type="match status" value="1"/>
</dbReference>
<name>A0ABR3QVT5_9PLEO</name>
<feature type="compositionally biased region" description="Basic residues" evidence="1">
    <location>
        <begin position="438"/>
        <end position="448"/>
    </location>
</feature>
<protein>
    <recommendedName>
        <fullName evidence="2">VOC domain-containing protein</fullName>
    </recommendedName>
</protein>
<feature type="compositionally biased region" description="Polar residues" evidence="1">
    <location>
        <begin position="404"/>
        <end position="419"/>
    </location>
</feature>
<feature type="region of interest" description="Disordered" evidence="1">
    <location>
        <begin position="265"/>
        <end position="287"/>
    </location>
</feature>
<reference evidence="3 4" key="1">
    <citation type="submission" date="2024-02" db="EMBL/GenBank/DDBJ databases">
        <title>De novo assembly and annotation of 12 fungi associated with fruit tree decline syndrome in Ontario, Canada.</title>
        <authorList>
            <person name="Sulman M."/>
            <person name="Ellouze W."/>
            <person name="Ilyukhin E."/>
        </authorList>
    </citation>
    <scope>NUCLEOTIDE SEQUENCE [LARGE SCALE GENOMIC DNA]</scope>
    <source>
        <strain evidence="3 4">M97-236</strain>
    </source>
</reference>
<sequence>MPVSHIGLTVSHLPTSSSFFLSALQPLGYRYIGQQGHQVGFGIRDADFFLSQETPGIKAGAAHIAFTATSRTAVRDFYSAALNAGGRPNGSPACRTGDNCTFNAAVLDFDGNSIEVVYSGAPDYRDDGTVVSHSRVITWERSVSQIMRDDASVISSRTARSVAKAPTEVSRAPSVASKAPSVVSQAPSIARSTSEPAVVTQAAPPANSSGDAAKTLVGTLLGAAAGAAVAYAFVRSERDSAKKEADFSAFMDAKNTVKAAVGHLAQASPPPQPPVQDPPPTYEPAPSVARSVHSVHRNDDAATVVSASPSRASQVPSGQGQRQIEAAPASYYAPAPSQVSLSRSQTAEPLQIEYAPARSVAGSDMRSRFSSSRSMTSPEIRTIEAARSVASVSTAKPESRAPSRAQSVAHSTAPSSFISSFVPDNVSRKPEGSVYSHHSSRSKAKSSHTHASEHSSHSKHRSSRSKAEESSPSPPPPASEAPSKKPSKAASVISSILGRDKKSSADSDFIDDLDIEELTEDDYETVVPSDSISQAGSSRRTHRRKHRSRTDELKEEAGTTVSKSSRHSESSKHSNRSHRSHKSRSHRDGDDSDSDHSTESRRRHRSSRDRPSVVSEPSDMSTIKPTKSSSSRHKESRKDSVTEGSKYDDLFDQVQYGKGSVPVRGITPSMINASTNNKNRSVISFALGEKIKAFESRS</sequence>
<dbReference type="SUPFAM" id="SSF54593">
    <property type="entry name" value="Glyoxalase/Bleomycin resistance protein/Dihydroxybiphenyl dioxygenase"/>
    <property type="match status" value="1"/>
</dbReference>
<feature type="compositionally biased region" description="Basic and acidic residues" evidence="1">
    <location>
        <begin position="586"/>
        <end position="600"/>
    </location>
</feature>